<dbReference type="AlphaFoldDB" id="L0KKY5"/>
<keyword evidence="2" id="KW-0540">Nuclease</keyword>
<gene>
    <name evidence="2" type="ordered locus">Mesau_03384</name>
</gene>
<dbReference type="KEGG" id="mam:Mesau_03384"/>
<name>L0KKY5_MESAW</name>
<dbReference type="GeneID" id="90993314"/>
<dbReference type="Pfam" id="PF17726">
    <property type="entry name" value="DpnI_C"/>
    <property type="match status" value="1"/>
</dbReference>
<reference evidence="3" key="1">
    <citation type="submission" date="2012-02" db="EMBL/GenBank/DDBJ databases">
        <title>Complete sequence of Mesorhizobium australicum WSM2073.</title>
        <authorList>
            <person name="Lucas S."/>
            <person name="Han J."/>
            <person name="Lapidus A."/>
            <person name="Cheng J.-F."/>
            <person name="Goodwin L."/>
            <person name="Pitluck S."/>
            <person name="Peters L."/>
            <person name="Gu W."/>
            <person name="Detter J.C."/>
            <person name="Han C."/>
            <person name="Tapia R."/>
            <person name="Land M."/>
            <person name="Hauser L."/>
            <person name="Kyrpides N."/>
            <person name="Ivanova N."/>
            <person name="Pagani I."/>
            <person name="Reeve W.G."/>
            <person name="Howieson J.G."/>
            <person name="Tiwari R.P."/>
            <person name="O'Hara G.W."/>
            <person name="Atkins C.A."/>
            <person name="Ronson C.W."/>
            <person name="Nandasena K.G."/>
            <person name="Woyke T."/>
        </authorList>
    </citation>
    <scope>NUCLEOTIDE SEQUENCE [LARGE SCALE GENOMIC DNA]</scope>
    <source>
        <strain evidence="3">LMG 24608 / HAMBI 3006 / WSM2073</strain>
    </source>
</reference>
<evidence type="ECO:0000313" key="2">
    <source>
        <dbReference type="EMBL" id="AGB45751.1"/>
    </source>
</evidence>
<dbReference type="GO" id="GO:0004519">
    <property type="term" value="F:endonuclease activity"/>
    <property type="evidence" value="ECO:0007669"/>
    <property type="project" value="UniProtKB-KW"/>
</dbReference>
<evidence type="ECO:0000259" key="1">
    <source>
        <dbReference type="Pfam" id="PF17726"/>
    </source>
</evidence>
<dbReference type="Proteomes" id="UP000010998">
    <property type="component" value="Chromosome"/>
</dbReference>
<sequence>MKFGFEEAQTKYSSGSQRARIWTEQWVSRWIYCPNCANSRLSQFPANLPVADFLCGNCNDQFELKSQRKAFGAKVADGAYFTKIERLASSTNPNLILLNYSLGTMAVLNVCMVPKHFFIPEIIEKRNPLASTARRAGWIGSNILLGRVPQSGRICIVRDGVPVPKETVIAQWQKTLFLREEDADARGWLIEVMKCLDLIGTVEFDIEQVYAFEGRLGALYPHNMNVRPKIRQQLQRLRDSGYLDFISRGRYRIRSSRP</sequence>
<dbReference type="HOGENOM" id="CLU_095681_0_0_5"/>
<dbReference type="STRING" id="754035.Mesau_03384"/>
<dbReference type="RefSeq" id="WP_015317174.1">
    <property type="nucleotide sequence ID" value="NC_019973.1"/>
</dbReference>
<protein>
    <submittedName>
        <fullName evidence="2">Restriction endonuclease family protein</fullName>
    </submittedName>
</protein>
<dbReference type="REBASE" id="58794">
    <property type="entry name" value="Mau2073ORF3384P"/>
</dbReference>
<organism evidence="2 3">
    <name type="scientific">Mesorhizobium australicum (strain HAMBI 3006 / LMG 24608 / WSM2073)</name>
    <dbReference type="NCBI Taxonomy" id="754035"/>
    <lineage>
        <taxon>Bacteria</taxon>
        <taxon>Pseudomonadati</taxon>
        <taxon>Pseudomonadota</taxon>
        <taxon>Alphaproteobacteria</taxon>
        <taxon>Hyphomicrobiales</taxon>
        <taxon>Phyllobacteriaceae</taxon>
        <taxon>Mesorhizobium</taxon>
    </lineage>
</organism>
<dbReference type="Gene3D" id="3.40.210.30">
    <property type="entry name" value="Dam replacing family, catalytic PD-(D/E)XK domain"/>
    <property type="match status" value="1"/>
</dbReference>
<dbReference type="Gene3D" id="1.10.10.10">
    <property type="entry name" value="Winged helix-like DNA-binding domain superfamily/Winged helix DNA-binding domain"/>
    <property type="match status" value="1"/>
</dbReference>
<dbReference type="InterPro" id="IPR043025">
    <property type="entry name" value="DRP_PD-(D/E)XK_dom"/>
</dbReference>
<proteinExistence type="predicted"/>
<keyword evidence="2" id="KW-0255">Endonuclease</keyword>
<dbReference type="Pfam" id="PF06044">
    <property type="entry name" value="DpnI"/>
    <property type="match status" value="1"/>
</dbReference>
<dbReference type="CDD" id="cd22319">
    <property type="entry name" value="DpnI-like"/>
    <property type="match status" value="1"/>
</dbReference>
<dbReference type="OrthoDB" id="1664032at2"/>
<dbReference type="InterPro" id="IPR010324">
    <property type="entry name" value="DRP"/>
</dbReference>
<dbReference type="EMBL" id="CP003358">
    <property type="protein sequence ID" value="AGB45751.1"/>
    <property type="molecule type" value="Genomic_DNA"/>
</dbReference>
<feature type="domain" description="Dam-replacing protein HTH" evidence="1">
    <location>
        <begin position="185"/>
        <end position="252"/>
    </location>
</feature>
<dbReference type="InterPro" id="IPR041368">
    <property type="entry name" value="DRP_C"/>
</dbReference>
<dbReference type="InterPro" id="IPR036388">
    <property type="entry name" value="WH-like_DNA-bd_sf"/>
</dbReference>
<keyword evidence="3" id="KW-1185">Reference proteome</keyword>
<keyword evidence="2" id="KW-0378">Hydrolase</keyword>
<evidence type="ECO:0000313" key="3">
    <source>
        <dbReference type="Proteomes" id="UP000010998"/>
    </source>
</evidence>
<accession>L0KKY5</accession>
<dbReference type="eggNOG" id="ENOG502Z8N2">
    <property type="taxonomic scope" value="Bacteria"/>
</dbReference>